<dbReference type="eggNOG" id="COG3280">
    <property type="taxonomic scope" value="Bacteria"/>
</dbReference>
<dbReference type="PANTHER" id="PTHR10357:SF210">
    <property type="entry name" value="MALTODEXTRIN GLUCOSIDASE"/>
    <property type="match status" value="1"/>
</dbReference>
<dbReference type="Pfam" id="PF00128">
    <property type="entry name" value="Alpha-amylase"/>
    <property type="match status" value="1"/>
</dbReference>
<evidence type="ECO:0000256" key="3">
    <source>
        <dbReference type="ARBA" id="ARBA00023295"/>
    </source>
</evidence>
<sequence length="631" mass="73573">MNELNVLHDSQKSYFRNPFGAAECGEKIKLRVKIDTMKNIEQVFLSIVDHNGGKREISMYQIETDNESHVFETEINCPEIPGLLWYQFKLIIQGEVIYYCNNDEKLGGQGMLKWHEGHSFQITVYKAGVEVPSWFRRAVMYQIFPDRFYEGETGTKNQHVKKNSFFYGSWEDKPMYIREAETNRIQRWEFFGGDLQGIIEKLNYLEELGITSIYLNPVFESPSNHRYDIGNYKKIDPLLGDSNIFERFCKEAEKRGIHIILDGVFSHTGSDSLYFNKEGNYQSLGAYQSKDSPYASWYQFDHFPDQYKSWWGIDTMPDVEEMDPSYLDYIIRDEDSVIKHWMKLGVKGWRLDVADELPSAFIKVLKKVLKETDPQAVLIGEVWEDATNKISHGEKREFLFGEELDSVMNYPLREALLDFFLTRGDGVTLQARLMKLYENYPKPYFYSLMNIIGSHDVPRALTALAYGDHSSITDEKEVAVKRLKLLSLFQMTFPGIPCIYYGDEAGAEGGNDPDNRRTYPWGSENEEILAWYKKITRIRRDHEVFVEGDWYSPYGDRDVYTFVRQKDGERAFVLFNRSNAEAYDLHLNNLEQLGNGVFKNLLISDDILEVIEGKARVRLEPLEGKVFYIKR</sequence>
<evidence type="ECO:0000313" key="5">
    <source>
        <dbReference type="EMBL" id="ABR49094.1"/>
    </source>
</evidence>
<dbReference type="Gene3D" id="3.20.20.80">
    <property type="entry name" value="Glycosidases"/>
    <property type="match status" value="1"/>
</dbReference>
<dbReference type="InterPro" id="IPR014756">
    <property type="entry name" value="Ig_E-set"/>
</dbReference>
<dbReference type="Gene3D" id="3.90.400.10">
    <property type="entry name" value="Oligo-1,6-glucosidase, Domain 2"/>
    <property type="match status" value="1"/>
</dbReference>
<gene>
    <name evidence="5" type="ordered locus">Amet_2944</name>
</gene>
<dbReference type="Gene3D" id="2.60.40.1180">
    <property type="entry name" value="Golgi alpha-mannosidase II"/>
    <property type="match status" value="1"/>
</dbReference>
<dbReference type="GO" id="GO:0004553">
    <property type="term" value="F:hydrolase activity, hydrolyzing O-glycosyl compounds"/>
    <property type="evidence" value="ECO:0007669"/>
    <property type="project" value="InterPro"/>
</dbReference>
<dbReference type="InterPro" id="IPR013783">
    <property type="entry name" value="Ig-like_fold"/>
</dbReference>
<dbReference type="KEGG" id="amt:Amet_2944"/>
<dbReference type="InterPro" id="IPR004185">
    <property type="entry name" value="Glyco_hydro_13_lg-like_dom"/>
</dbReference>
<dbReference type="CAZy" id="GH13">
    <property type="family name" value="Glycoside Hydrolase Family 13"/>
</dbReference>
<protein>
    <submittedName>
        <fullName evidence="5">Alpha amylase, catalytic region</fullName>
    </submittedName>
</protein>
<dbReference type="SUPFAM" id="SSF81296">
    <property type="entry name" value="E set domains"/>
    <property type="match status" value="1"/>
</dbReference>
<accession>A6TSC6</accession>
<dbReference type="Gene3D" id="2.60.40.10">
    <property type="entry name" value="Immunoglobulins"/>
    <property type="match status" value="1"/>
</dbReference>
<dbReference type="InterPro" id="IPR013780">
    <property type="entry name" value="Glyco_hydro_b"/>
</dbReference>
<dbReference type="eggNOG" id="COG0366">
    <property type="taxonomic scope" value="Bacteria"/>
</dbReference>
<comment type="similarity">
    <text evidence="1">Belongs to the glycosyl hydrolase 13 family.</text>
</comment>
<evidence type="ECO:0000256" key="2">
    <source>
        <dbReference type="ARBA" id="ARBA00022801"/>
    </source>
</evidence>
<name>A6TSC6_ALKMQ</name>
<organism evidence="5 6">
    <name type="scientific">Alkaliphilus metalliredigens (strain QYMF)</name>
    <dbReference type="NCBI Taxonomy" id="293826"/>
    <lineage>
        <taxon>Bacteria</taxon>
        <taxon>Bacillati</taxon>
        <taxon>Bacillota</taxon>
        <taxon>Clostridia</taxon>
        <taxon>Peptostreptococcales</taxon>
        <taxon>Natronincolaceae</taxon>
        <taxon>Alkaliphilus</taxon>
    </lineage>
</organism>
<dbReference type="HOGENOM" id="CLU_006462_6_4_9"/>
<dbReference type="SMART" id="SM00642">
    <property type="entry name" value="Aamy"/>
    <property type="match status" value="1"/>
</dbReference>
<dbReference type="InterPro" id="IPR045857">
    <property type="entry name" value="O16G_dom_2"/>
</dbReference>
<evidence type="ECO:0000259" key="4">
    <source>
        <dbReference type="SMART" id="SM00642"/>
    </source>
</evidence>
<dbReference type="STRING" id="293826.Amet_2944"/>
<dbReference type="InterPro" id="IPR017853">
    <property type="entry name" value="GH"/>
</dbReference>
<dbReference type="Proteomes" id="UP000001572">
    <property type="component" value="Chromosome"/>
</dbReference>
<dbReference type="AlphaFoldDB" id="A6TSC6"/>
<dbReference type="CDD" id="cd02857">
    <property type="entry name" value="E_set_CDase_PDE_N"/>
    <property type="match status" value="1"/>
</dbReference>
<dbReference type="InterPro" id="IPR006047">
    <property type="entry name" value="GH13_cat_dom"/>
</dbReference>
<dbReference type="SUPFAM" id="SSF51445">
    <property type="entry name" value="(Trans)glycosidases"/>
    <property type="match status" value="1"/>
</dbReference>
<dbReference type="EMBL" id="CP000724">
    <property type="protein sequence ID" value="ABR49094.1"/>
    <property type="molecule type" value="Genomic_DNA"/>
</dbReference>
<dbReference type="GO" id="GO:0005975">
    <property type="term" value="P:carbohydrate metabolic process"/>
    <property type="evidence" value="ECO:0007669"/>
    <property type="project" value="InterPro"/>
</dbReference>
<dbReference type="SUPFAM" id="SSF51011">
    <property type="entry name" value="Glycosyl hydrolase domain"/>
    <property type="match status" value="1"/>
</dbReference>
<evidence type="ECO:0000256" key="1">
    <source>
        <dbReference type="ARBA" id="ARBA00008061"/>
    </source>
</evidence>
<dbReference type="CAZy" id="CBM34">
    <property type="family name" value="Carbohydrate-Binding Module Family 34"/>
</dbReference>
<keyword evidence="3" id="KW-0326">Glycosidase</keyword>
<reference evidence="6" key="1">
    <citation type="journal article" date="2016" name="Genome Announc.">
        <title>Complete genome sequence of Alkaliphilus metalliredigens strain QYMF, an alkaliphilic and metal-reducing bacterium isolated from borax-contaminated leachate ponds.</title>
        <authorList>
            <person name="Hwang C."/>
            <person name="Copeland A."/>
            <person name="Lucas S."/>
            <person name="Lapidus A."/>
            <person name="Barry K."/>
            <person name="Detter J.C."/>
            <person name="Glavina Del Rio T."/>
            <person name="Hammon N."/>
            <person name="Israni S."/>
            <person name="Dalin E."/>
            <person name="Tice H."/>
            <person name="Pitluck S."/>
            <person name="Chertkov O."/>
            <person name="Brettin T."/>
            <person name="Bruce D."/>
            <person name="Han C."/>
            <person name="Schmutz J."/>
            <person name="Larimer F."/>
            <person name="Land M.L."/>
            <person name="Hauser L."/>
            <person name="Kyrpides N."/>
            <person name="Mikhailova N."/>
            <person name="Ye Q."/>
            <person name="Zhou J."/>
            <person name="Richardson P."/>
            <person name="Fields M.W."/>
        </authorList>
    </citation>
    <scope>NUCLEOTIDE SEQUENCE [LARGE SCALE GENOMIC DNA]</scope>
    <source>
        <strain evidence="6">QYMF</strain>
    </source>
</reference>
<proteinExistence type="inferred from homology"/>
<dbReference type="RefSeq" id="WP_012064062.1">
    <property type="nucleotide sequence ID" value="NC_009633.1"/>
</dbReference>
<dbReference type="CDD" id="cd11338">
    <property type="entry name" value="AmyAc_CMD"/>
    <property type="match status" value="1"/>
</dbReference>
<dbReference type="PANTHER" id="PTHR10357">
    <property type="entry name" value="ALPHA-AMYLASE FAMILY MEMBER"/>
    <property type="match status" value="1"/>
</dbReference>
<keyword evidence="6" id="KW-1185">Reference proteome</keyword>
<feature type="domain" description="Glycosyl hydrolase family 13 catalytic" evidence="4">
    <location>
        <begin position="142"/>
        <end position="539"/>
    </location>
</feature>
<evidence type="ECO:0000313" key="6">
    <source>
        <dbReference type="Proteomes" id="UP000001572"/>
    </source>
</evidence>
<keyword evidence="2" id="KW-0378">Hydrolase</keyword>
<dbReference type="OrthoDB" id="9805159at2"/>